<organism evidence="1 2">
    <name type="scientific">Pleurodeles waltl</name>
    <name type="common">Iberian ribbed newt</name>
    <dbReference type="NCBI Taxonomy" id="8319"/>
    <lineage>
        <taxon>Eukaryota</taxon>
        <taxon>Metazoa</taxon>
        <taxon>Chordata</taxon>
        <taxon>Craniata</taxon>
        <taxon>Vertebrata</taxon>
        <taxon>Euteleostomi</taxon>
        <taxon>Amphibia</taxon>
        <taxon>Batrachia</taxon>
        <taxon>Caudata</taxon>
        <taxon>Salamandroidea</taxon>
        <taxon>Salamandridae</taxon>
        <taxon>Pleurodelinae</taxon>
        <taxon>Pleurodeles</taxon>
    </lineage>
</organism>
<name>A0AAV7MQX4_PLEWA</name>
<dbReference type="Proteomes" id="UP001066276">
    <property type="component" value="Chromosome 9"/>
</dbReference>
<comment type="caution">
    <text evidence="1">The sequence shown here is derived from an EMBL/GenBank/DDBJ whole genome shotgun (WGS) entry which is preliminary data.</text>
</comment>
<evidence type="ECO:0008006" key="3">
    <source>
        <dbReference type="Google" id="ProtNLM"/>
    </source>
</evidence>
<dbReference type="SUPFAM" id="SSF53098">
    <property type="entry name" value="Ribonuclease H-like"/>
    <property type="match status" value="1"/>
</dbReference>
<keyword evidence="2" id="KW-1185">Reference proteome</keyword>
<dbReference type="InterPro" id="IPR012337">
    <property type="entry name" value="RNaseH-like_sf"/>
</dbReference>
<evidence type="ECO:0000313" key="2">
    <source>
        <dbReference type="Proteomes" id="UP001066276"/>
    </source>
</evidence>
<proteinExistence type="predicted"/>
<reference evidence="1" key="1">
    <citation type="journal article" date="2022" name="bioRxiv">
        <title>Sequencing and chromosome-scale assembly of the giantPleurodeles waltlgenome.</title>
        <authorList>
            <person name="Brown T."/>
            <person name="Elewa A."/>
            <person name="Iarovenko S."/>
            <person name="Subramanian E."/>
            <person name="Araus A.J."/>
            <person name="Petzold A."/>
            <person name="Susuki M."/>
            <person name="Suzuki K.-i.T."/>
            <person name="Hayashi T."/>
            <person name="Toyoda A."/>
            <person name="Oliveira C."/>
            <person name="Osipova E."/>
            <person name="Leigh N.D."/>
            <person name="Simon A."/>
            <person name="Yun M.H."/>
        </authorList>
    </citation>
    <scope>NUCLEOTIDE SEQUENCE</scope>
    <source>
        <strain evidence="1">20211129_DDA</strain>
        <tissue evidence="1">Liver</tissue>
    </source>
</reference>
<gene>
    <name evidence="1" type="ORF">NDU88_002553</name>
</gene>
<protein>
    <recommendedName>
        <fullName evidence="3">Transposase</fullName>
    </recommendedName>
</protein>
<accession>A0AAV7MQX4</accession>
<dbReference type="AlphaFoldDB" id="A0AAV7MQX4"/>
<dbReference type="EMBL" id="JANPWB010000013">
    <property type="protein sequence ID" value="KAJ1105145.1"/>
    <property type="molecule type" value="Genomic_DNA"/>
</dbReference>
<evidence type="ECO:0000313" key="1">
    <source>
        <dbReference type="EMBL" id="KAJ1105145.1"/>
    </source>
</evidence>
<sequence length="226" mass="25643">MCKSIQMYEKCIPEVFHAQIANISWAVANVPISLTIDETTEVHGDPAIGTFVTYYTDDAEKGRRSGLVDVIVYDDCNSAKIALIVNYVLQKLGKSWHDLVSKCSDSASYMTKAVNDLHAAQRDNFIHIKDPCHLIHAAVSHALSQPENRDMYEFVIKAGAVFEYAQNLKCIYSRGKVDRRKKYPRPVVVIRWFSLYEGAVRLLEIWHYFLALVNNEEATGSKVDQL</sequence>